<dbReference type="GO" id="GO:0032259">
    <property type="term" value="P:methylation"/>
    <property type="evidence" value="ECO:0007669"/>
    <property type="project" value="UniProtKB-KW"/>
</dbReference>
<dbReference type="PANTHER" id="PTHR43861:SF1">
    <property type="entry name" value="TRANS-ACONITATE 2-METHYLTRANSFERASE"/>
    <property type="match status" value="1"/>
</dbReference>
<keyword evidence="1" id="KW-0808">Transferase</keyword>
<sequence length="209" mass="23839">MKDILNAPSIYHLFQFCGGFFSARVKAIKQYLELRPGQRLIDIGCGPGHILPKLPRGVFYDGFDTDERYIRFANRHFGHLGTFHCRVFDAAAAKEFGPADGVMMNGVLHHLDDKSFTETASAIRSALRPGGFLFTFDGVYVPDQNAIGKWLLDNDRGKFVRQEQSYRNLLERSFDKTEFHVRHDLITIPFSHNLVRVPLDLFISKCTKS</sequence>
<gene>
    <name evidence="1" type="ORF">P8935_20540</name>
</gene>
<dbReference type="Gene3D" id="3.40.50.150">
    <property type="entry name" value="Vaccinia Virus protein VP39"/>
    <property type="match status" value="1"/>
</dbReference>
<dbReference type="AlphaFoldDB" id="A0AAU7DHZ6"/>
<accession>A0AAU7DHZ6</accession>
<proteinExistence type="predicted"/>
<dbReference type="RefSeq" id="WP_348262180.1">
    <property type="nucleotide sequence ID" value="NZ_CP121196.1"/>
</dbReference>
<dbReference type="SUPFAM" id="SSF53335">
    <property type="entry name" value="S-adenosyl-L-methionine-dependent methyltransferases"/>
    <property type="match status" value="1"/>
</dbReference>
<dbReference type="GO" id="GO:0008168">
    <property type="term" value="F:methyltransferase activity"/>
    <property type="evidence" value="ECO:0007669"/>
    <property type="project" value="UniProtKB-KW"/>
</dbReference>
<reference evidence="1" key="1">
    <citation type="submission" date="2023-03" db="EMBL/GenBank/DDBJ databases">
        <title>Edaphobacter sp.</title>
        <authorList>
            <person name="Huber K.J."/>
            <person name="Papendorf J."/>
            <person name="Pilke C."/>
            <person name="Bunk B."/>
            <person name="Sproeer C."/>
            <person name="Pester M."/>
        </authorList>
    </citation>
    <scope>NUCLEOTIDE SEQUENCE</scope>
    <source>
        <strain evidence="1">DSM 110680</strain>
    </source>
</reference>
<organism evidence="1">
    <name type="scientific">Telmatobacter sp. DSM 110680</name>
    <dbReference type="NCBI Taxonomy" id="3036704"/>
    <lineage>
        <taxon>Bacteria</taxon>
        <taxon>Pseudomonadati</taxon>
        <taxon>Acidobacteriota</taxon>
        <taxon>Terriglobia</taxon>
        <taxon>Terriglobales</taxon>
        <taxon>Acidobacteriaceae</taxon>
        <taxon>Telmatobacter</taxon>
    </lineage>
</organism>
<keyword evidence="1" id="KW-0489">Methyltransferase</keyword>
<name>A0AAU7DHZ6_9BACT</name>
<dbReference type="EMBL" id="CP121196">
    <property type="protein sequence ID" value="XBH16950.1"/>
    <property type="molecule type" value="Genomic_DNA"/>
</dbReference>
<protein>
    <submittedName>
        <fullName evidence="1">Class I SAM-dependent methyltransferase</fullName>
        <ecNumber evidence="1">2.1.1.-</ecNumber>
    </submittedName>
</protein>
<dbReference type="Pfam" id="PF13489">
    <property type="entry name" value="Methyltransf_23"/>
    <property type="match status" value="1"/>
</dbReference>
<dbReference type="PANTHER" id="PTHR43861">
    <property type="entry name" value="TRANS-ACONITATE 2-METHYLTRANSFERASE-RELATED"/>
    <property type="match status" value="1"/>
</dbReference>
<dbReference type="CDD" id="cd02440">
    <property type="entry name" value="AdoMet_MTases"/>
    <property type="match status" value="1"/>
</dbReference>
<evidence type="ECO:0000313" key="1">
    <source>
        <dbReference type="EMBL" id="XBH16950.1"/>
    </source>
</evidence>
<dbReference type="EC" id="2.1.1.-" evidence="1"/>
<dbReference type="InterPro" id="IPR029063">
    <property type="entry name" value="SAM-dependent_MTases_sf"/>
</dbReference>